<name>A0A9W9ZJL9_9CNID</name>
<reference evidence="1" key="1">
    <citation type="submission" date="2023-01" db="EMBL/GenBank/DDBJ databases">
        <title>Genome assembly of the deep-sea coral Lophelia pertusa.</title>
        <authorList>
            <person name="Herrera S."/>
            <person name="Cordes E."/>
        </authorList>
    </citation>
    <scope>NUCLEOTIDE SEQUENCE</scope>
    <source>
        <strain evidence="1">USNM1676648</strain>
        <tissue evidence="1">Polyp</tissue>
    </source>
</reference>
<sequence>MGALLLSKNEGSQSSGSIVKMSSNLFPKCEFCLLTSNLVPAGVDIRMEDYHIEFWKSVSDLSKIQTLQLPTIVEQQTQCYRPAAGLVLIPVRRPSKKASYSIFDNRRTFDTDYYDKESEESKGGNDILHCYIMGKKYTITFTGEPFTLIKKKDNQGQLQYELHHGDGSVSRTYKDIKSHFSYLCPHGGAILKGKGKDTVCIGVLNFTDEALISPVFFTKENLTDAVQLFHPSCDFKQEVSGKAMCIAIPGGRTQVDASLTGIENHKTQLNNNA</sequence>
<proteinExistence type="predicted"/>
<protein>
    <submittedName>
        <fullName evidence="1">Uncharacterized protein</fullName>
    </submittedName>
</protein>
<feature type="non-terminal residue" evidence="1">
    <location>
        <position position="1"/>
    </location>
</feature>
<gene>
    <name evidence="1" type="ORF">OS493_034191</name>
</gene>
<keyword evidence="2" id="KW-1185">Reference proteome</keyword>
<organism evidence="1 2">
    <name type="scientific">Desmophyllum pertusum</name>
    <dbReference type="NCBI Taxonomy" id="174260"/>
    <lineage>
        <taxon>Eukaryota</taxon>
        <taxon>Metazoa</taxon>
        <taxon>Cnidaria</taxon>
        <taxon>Anthozoa</taxon>
        <taxon>Hexacorallia</taxon>
        <taxon>Scleractinia</taxon>
        <taxon>Caryophylliina</taxon>
        <taxon>Caryophylliidae</taxon>
        <taxon>Desmophyllum</taxon>
    </lineage>
</organism>
<dbReference type="Proteomes" id="UP001163046">
    <property type="component" value="Unassembled WGS sequence"/>
</dbReference>
<dbReference type="AlphaFoldDB" id="A0A9W9ZJL9"/>
<evidence type="ECO:0000313" key="2">
    <source>
        <dbReference type="Proteomes" id="UP001163046"/>
    </source>
</evidence>
<evidence type="ECO:0000313" key="1">
    <source>
        <dbReference type="EMBL" id="KAJ7382555.1"/>
    </source>
</evidence>
<dbReference type="EMBL" id="MU825920">
    <property type="protein sequence ID" value="KAJ7382555.1"/>
    <property type="molecule type" value="Genomic_DNA"/>
</dbReference>
<accession>A0A9W9ZJL9</accession>
<comment type="caution">
    <text evidence="1">The sequence shown here is derived from an EMBL/GenBank/DDBJ whole genome shotgun (WGS) entry which is preliminary data.</text>
</comment>